<feature type="domain" description="Tf2-1-like SH3-like" evidence="2">
    <location>
        <begin position="20"/>
        <end position="83"/>
    </location>
</feature>
<organism evidence="3 4">
    <name type="scientific">Phytophthora fragariae</name>
    <dbReference type="NCBI Taxonomy" id="53985"/>
    <lineage>
        <taxon>Eukaryota</taxon>
        <taxon>Sar</taxon>
        <taxon>Stramenopiles</taxon>
        <taxon>Oomycota</taxon>
        <taxon>Peronosporomycetes</taxon>
        <taxon>Peronosporales</taxon>
        <taxon>Peronosporaceae</taxon>
        <taxon>Phytophthora</taxon>
    </lineage>
</organism>
<reference evidence="3 4" key="1">
    <citation type="submission" date="2018-09" db="EMBL/GenBank/DDBJ databases">
        <title>Genomic investigation of the strawberry pathogen Phytophthora fragariae indicates pathogenicity is determined by transcriptional variation in three key races.</title>
        <authorList>
            <person name="Adams T.M."/>
            <person name="Armitage A.D."/>
            <person name="Sobczyk M.K."/>
            <person name="Bates H.J."/>
            <person name="Dunwell J.M."/>
            <person name="Nellist C.F."/>
            <person name="Harrison R.J."/>
        </authorList>
    </citation>
    <scope>NUCLEOTIDE SEQUENCE [LARGE SCALE GENOMIC DNA]</scope>
    <source>
        <strain evidence="3 4">NOV-77</strain>
    </source>
</reference>
<evidence type="ECO:0000313" key="3">
    <source>
        <dbReference type="EMBL" id="KAE9292795.1"/>
    </source>
</evidence>
<dbReference type="Pfam" id="PF24626">
    <property type="entry name" value="SH3_Tf2-1"/>
    <property type="match status" value="1"/>
</dbReference>
<feature type="region of interest" description="Disordered" evidence="1">
    <location>
        <begin position="90"/>
        <end position="128"/>
    </location>
</feature>
<dbReference type="EMBL" id="QXFY01002755">
    <property type="protein sequence ID" value="KAE9292795.1"/>
    <property type="molecule type" value="Genomic_DNA"/>
</dbReference>
<evidence type="ECO:0000313" key="4">
    <source>
        <dbReference type="Proteomes" id="UP000486351"/>
    </source>
</evidence>
<protein>
    <recommendedName>
        <fullName evidence="2">Tf2-1-like SH3-like domain-containing protein</fullName>
    </recommendedName>
</protein>
<dbReference type="Proteomes" id="UP000486351">
    <property type="component" value="Unassembled WGS sequence"/>
</dbReference>
<accession>A0A6G0QLB6</accession>
<evidence type="ECO:0000259" key="2">
    <source>
        <dbReference type="Pfam" id="PF24626"/>
    </source>
</evidence>
<proteinExistence type="predicted"/>
<sequence>MQKEQSDRQGRKNTQVFAMGDQVLLNAKNLPTQAVSAVGSTKLRPRFVVPFTVIGFHDHAYTLDLPSSMATHPTFYVGLLKPFRPAGAVEPVVPTESPNTDGRRSPSSEQALPREAGQEPEQEQEQERVPLRGVPPGLQATHPIVQSVNPVKVPLQALTRLGIVLLAFRTSCPQPDSLLVKLPRQIPHEISQKVQVPADILEPLQAGLRILNASAKRRHVRPLAIQQSLTRLHTGEKALQVRTGASWATLSVQVGHHSRRRLRRLCLVIRVSSTTMSRGY</sequence>
<dbReference type="AlphaFoldDB" id="A0A6G0QLB6"/>
<comment type="caution">
    <text evidence="3">The sequence shown here is derived from an EMBL/GenBank/DDBJ whole genome shotgun (WGS) entry which is preliminary data.</text>
</comment>
<evidence type="ECO:0000256" key="1">
    <source>
        <dbReference type="SAM" id="MobiDB-lite"/>
    </source>
</evidence>
<dbReference type="InterPro" id="IPR056924">
    <property type="entry name" value="SH3_Tf2-1"/>
</dbReference>
<name>A0A6G0QLB6_9STRA</name>
<gene>
    <name evidence="3" type="ORF">PF008_g24971</name>
</gene>